<sequence length="213" mass="23613">MPPSAISRRVSRRRAWKCSDSRGAGKCDGPSTLTSFQGCKSKNRPGKTNDGWDVGRSRVFDQTASEALQCERRVDRSESLSGPWLMTLLSKPKWRLREKSRGELYQQARRHSRGSSPLKQLKRCELTVASTAERALKSAPLESTLLCAHELSYGVEQLGRAAISELFVEEQVPEARALGSRGSVNNTLGEPLLGSLVQSCTDDVCHFISHLRK</sequence>
<organism evidence="2 3">
    <name type="scientific">Haemaphysalis longicornis</name>
    <name type="common">Bush tick</name>
    <dbReference type="NCBI Taxonomy" id="44386"/>
    <lineage>
        <taxon>Eukaryota</taxon>
        <taxon>Metazoa</taxon>
        <taxon>Ecdysozoa</taxon>
        <taxon>Arthropoda</taxon>
        <taxon>Chelicerata</taxon>
        <taxon>Arachnida</taxon>
        <taxon>Acari</taxon>
        <taxon>Parasitiformes</taxon>
        <taxon>Ixodida</taxon>
        <taxon>Ixodoidea</taxon>
        <taxon>Ixodidae</taxon>
        <taxon>Haemaphysalinae</taxon>
        <taxon>Haemaphysalis</taxon>
    </lineage>
</organism>
<evidence type="ECO:0000313" key="3">
    <source>
        <dbReference type="Proteomes" id="UP000821853"/>
    </source>
</evidence>
<feature type="compositionally biased region" description="Polar residues" evidence="1">
    <location>
        <begin position="31"/>
        <end position="40"/>
    </location>
</feature>
<evidence type="ECO:0000313" key="2">
    <source>
        <dbReference type="EMBL" id="KAH9384407.1"/>
    </source>
</evidence>
<comment type="caution">
    <text evidence="2">The sequence shown here is derived from an EMBL/GenBank/DDBJ whole genome shotgun (WGS) entry which is preliminary data.</text>
</comment>
<dbReference type="EMBL" id="JABSTR010002301">
    <property type="protein sequence ID" value="KAH9384407.1"/>
    <property type="molecule type" value="Genomic_DNA"/>
</dbReference>
<name>A0A9J6H129_HAELO</name>
<keyword evidence="3" id="KW-1185">Reference proteome</keyword>
<dbReference type="Proteomes" id="UP000821853">
    <property type="component" value="Unassembled WGS sequence"/>
</dbReference>
<proteinExistence type="predicted"/>
<dbReference type="VEuPathDB" id="VectorBase:HLOH_064531"/>
<protein>
    <submittedName>
        <fullName evidence="2">Uncharacterized protein</fullName>
    </submittedName>
</protein>
<accession>A0A9J6H129</accession>
<gene>
    <name evidence="2" type="ORF">HPB48_026414</name>
</gene>
<reference evidence="2 3" key="1">
    <citation type="journal article" date="2020" name="Cell">
        <title>Large-Scale Comparative Analyses of Tick Genomes Elucidate Their Genetic Diversity and Vector Capacities.</title>
        <authorList>
            <consortium name="Tick Genome and Microbiome Consortium (TIGMIC)"/>
            <person name="Jia N."/>
            <person name="Wang J."/>
            <person name="Shi W."/>
            <person name="Du L."/>
            <person name="Sun Y."/>
            <person name="Zhan W."/>
            <person name="Jiang J.F."/>
            <person name="Wang Q."/>
            <person name="Zhang B."/>
            <person name="Ji P."/>
            <person name="Bell-Sakyi L."/>
            <person name="Cui X.M."/>
            <person name="Yuan T.T."/>
            <person name="Jiang B.G."/>
            <person name="Yang W.F."/>
            <person name="Lam T.T."/>
            <person name="Chang Q.C."/>
            <person name="Ding S.J."/>
            <person name="Wang X.J."/>
            <person name="Zhu J.G."/>
            <person name="Ruan X.D."/>
            <person name="Zhao L."/>
            <person name="Wei J.T."/>
            <person name="Ye R.Z."/>
            <person name="Que T.C."/>
            <person name="Du C.H."/>
            <person name="Zhou Y.H."/>
            <person name="Cheng J.X."/>
            <person name="Dai P.F."/>
            <person name="Guo W.B."/>
            <person name="Han X.H."/>
            <person name="Huang E.J."/>
            <person name="Li L.F."/>
            <person name="Wei W."/>
            <person name="Gao Y.C."/>
            <person name="Liu J.Z."/>
            <person name="Shao H.Z."/>
            <person name="Wang X."/>
            <person name="Wang C.C."/>
            <person name="Yang T.C."/>
            <person name="Huo Q.B."/>
            <person name="Li W."/>
            <person name="Chen H.Y."/>
            <person name="Chen S.E."/>
            <person name="Zhou L.G."/>
            <person name="Ni X.B."/>
            <person name="Tian J.H."/>
            <person name="Sheng Y."/>
            <person name="Liu T."/>
            <person name="Pan Y.S."/>
            <person name="Xia L.Y."/>
            <person name="Li J."/>
            <person name="Zhao F."/>
            <person name="Cao W.C."/>
        </authorList>
    </citation>
    <scope>NUCLEOTIDE SEQUENCE [LARGE SCALE GENOMIC DNA]</scope>
    <source>
        <strain evidence="2">HaeL-2018</strain>
    </source>
</reference>
<evidence type="ECO:0000256" key="1">
    <source>
        <dbReference type="SAM" id="MobiDB-lite"/>
    </source>
</evidence>
<dbReference type="AlphaFoldDB" id="A0A9J6H129"/>
<feature type="region of interest" description="Disordered" evidence="1">
    <location>
        <begin position="17"/>
        <end position="53"/>
    </location>
</feature>